<keyword evidence="5" id="KW-1185">Reference proteome</keyword>
<dbReference type="Gramene" id="PRQ43313">
    <property type="protein sequence ID" value="PRQ43313"/>
    <property type="gene ID" value="RchiOBHm_Chr3g0467151"/>
</dbReference>
<organism evidence="4 5">
    <name type="scientific">Rosa chinensis</name>
    <name type="common">China rose</name>
    <dbReference type="NCBI Taxonomy" id="74649"/>
    <lineage>
        <taxon>Eukaryota</taxon>
        <taxon>Viridiplantae</taxon>
        <taxon>Streptophyta</taxon>
        <taxon>Embryophyta</taxon>
        <taxon>Tracheophyta</taxon>
        <taxon>Spermatophyta</taxon>
        <taxon>Magnoliopsida</taxon>
        <taxon>eudicotyledons</taxon>
        <taxon>Gunneridae</taxon>
        <taxon>Pentapetalae</taxon>
        <taxon>rosids</taxon>
        <taxon>fabids</taxon>
        <taxon>Rosales</taxon>
        <taxon>Rosaceae</taxon>
        <taxon>Rosoideae</taxon>
        <taxon>Rosoideae incertae sedis</taxon>
        <taxon>Rosa</taxon>
    </lineage>
</organism>
<dbReference type="STRING" id="74649.A0A2P6RA53"/>
<evidence type="ECO:0000313" key="5">
    <source>
        <dbReference type="Proteomes" id="UP000238479"/>
    </source>
</evidence>
<keyword evidence="1" id="KW-0862">Zinc</keyword>
<evidence type="ECO:0000256" key="1">
    <source>
        <dbReference type="PROSITE-ProRule" id="PRU00047"/>
    </source>
</evidence>
<dbReference type="Proteomes" id="UP000238479">
    <property type="component" value="Chromosome 3"/>
</dbReference>
<proteinExistence type="predicted"/>
<dbReference type="GO" id="GO:0003676">
    <property type="term" value="F:nucleic acid binding"/>
    <property type="evidence" value="ECO:0007669"/>
    <property type="project" value="InterPro"/>
</dbReference>
<feature type="domain" description="CCHC-type" evidence="3">
    <location>
        <begin position="224"/>
        <end position="240"/>
    </location>
</feature>
<sequence length="257" mass="28998">MDYDIVLREEEPAPITEASTDEQKKKFEKWEKANRMALLIMKKSVAESVRGAIPSGDKAKAFLEAVREKFKESDKAEATNLMHAFSNLKYDERKGVRVHILKLIEIASKLNGLAVPVPEPLLVYQALHSLPPKFAQLQVAYNTQKGAWDLNELISICSQEEERLKQEKVENVNLVHSGHGKKNGASSSSKFPNAAKPSGTVAKSTHLSHKGSHNFKSAKNKNFKCFFCKKPNHMKKDCEKYKKWLAKKGIHKEEVTN</sequence>
<protein>
    <submittedName>
        <fullName evidence="4">Putative transcription factor interactor and regulator CCHC(Zn) family</fullName>
    </submittedName>
</protein>
<evidence type="ECO:0000313" key="4">
    <source>
        <dbReference type="EMBL" id="PRQ43313.1"/>
    </source>
</evidence>
<feature type="compositionally biased region" description="Basic and acidic residues" evidence="2">
    <location>
        <begin position="1"/>
        <end position="11"/>
    </location>
</feature>
<evidence type="ECO:0000259" key="3">
    <source>
        <dbReference type="PROSITE" id="PS50158"/>
    </source>
</evidence>
<reference evidence="4 5" key="1">
    <citation type="journal article" date="2018" name="Nat. Genet.">
        <title>The Rosa genome provides new insights in the design of modern roses.</title>
        <authorList>
            <person name="Bendahmane M."/>
        </authorList>
    </citation>
    <scope>NUCLEOTIDE SEQUENCE [LARGE SCALE GENOMIC DNA]</scope>
    <source>
        <strain evidence="5">cv. Old Blush</strain>
    </source>
</reference>
<gene>
    <name evidence="4" type="ORF">RchiOBHm_Chr3g0467151</name>
</gene>
<evidence type="ECO:0000256" key="2">
    <source>
        <dbReference type="SAM" id="MobiDB-lite"/>
    </source>
</evidence>
<dbReference type="PANTHER" id="PTHR35317">
    <property type="entry name" value="OS04G0629600 PROTEIN"/>
    <property type="match status" value="1"/>
</dbReference>
<dbReference type="GO" id="GO:0008270">
    <property type="term" value="F:zinc ion binding"/>
    <property type="evidence" value="ECO:0007669"/>
    <property type="project" value="UniProtKB-KW"/>
</dbReference>
<feature type="region of interest" description="Disordered" evidence="2">
    <location>
        <begin position="1"/>
        <end position="24"/>
    </location>
</feature>
<keyword evidence="1" id="KW-0863">Zinc-finger</keyword>
<comment type="caution">
    <text evidence="4">The sequence shown here is derived from an EMBL/GenBank/DDBJ whole genome shotgun (WGS) entry which is preliminary data.</text>
</comment>
<dbReference type="OMA" id="QYFANNE"/>
<accession>A0A2P6RA53</accession>
<dbReference type="AlphaFoldDB" id="A0A2P6RA53"/>
<dbReference type="PROSITE" id="PS50158">
    <property type="entry name" value="ZF_CCHC"/>
    <property type="match status" value="1"/>
</dbReference>
<dbReference type="PANTHER" id="PTHR35317:SF42">
    <property type="entry name" value="RETROTRANSPOSON GAG DOMAIN-CONTAINING PROTEIN"/>
    <property type="match status" value="1"/>
</dbReference>
<dbReference type="InterPro" id="IPR001878">
    <property type="entry name" value="Znf_CCHC"/>
</dbReference>
<keyword evidence="1" id="KW-0479">Metal-binding</keyword>
<feature type="compositionally biased region" description="Basic residues" evidence="2">
    <location>
        <begin position="206"/>
        <end position="215"/>
    </location>
</feature>
<dbReference type="SUPFAM" id="SSF57756">
    <property type="entry name" value="Retrovirus zinc finger-like domains"/>
    <property type="match status" value="1"/>
</dbReference>
<name>A0A2P6RA53_ROSCH</name>
<dbReference type="EMBL" id="PDCK01000041">
    <property type="protein sequence ID" value="PRQ43313.1"/>
    <property type="molecule type" value="Genomic_DNA"/>
</dbReference>
<dbReference type="InterPro" id="IPR036875">
    <property type="entry name" value="Znf_CCHC_sf"/>
</dbReference>
<feature type="region of interest" description="Disordered" evidence="2">
    <location>
        <begin position="177"/>
        <end position="215"/>
    </location>
</feature>
<dbReference type="Pfam" id="PF14223">
    <property type="entry name" value="Retrotran_gag_2"/>
    <property type="match status" value="1"/>
</dbReference>